<dbReference type="InterPro" id="IPR052016">
    <property type="entry name" value="Bact_Sigma-Reg"/>
</dbReference>
<feature type="transmembrane region" description="Helical" evidence="2">
    <location>
        <begin position="221"/>
        <end position="244"/>
    </location>
</feature>
<reference evidence="4" key="1">
    <citation type="submission" date="2022-09" db="EMBL/GenBank/DDBJ databases">
        <title>Culturomic study of gut microbiota in children with autism spectrum disorder.</title>
        <authorList>
            <person name="Efimov B.A."/>
            <person name="Chaplin A.V."/>
            <person name="Sokolova S.R."/>
            <person name="Pikina A.P."/>
            <person name="Korzhanova M."/>
            <person name="Belova V."/>
            <person name="Korostin D."/>
        </authorList>
    </citation>
    <scope>NUCLEOTIDE SEQUENCE</scope>
    <source>
        <strain evidence="4">ASD5510</strain>
    </source>
</reference>
<sequence length="567" mass="63038">MKLYQKIFLSAILFFVITMPFREFFKVMAVTEMRPVSALPPALGLLFGYPGALGCAIGNLAADALSGYSPLLCGLGFIAQFIYGILPYLLWFGFKDRKLQPDHFLRLNSVKKLLRYIGIIVLDSAVMAVMFGILMRVTRLGKFWTTADVMVFLNNVVFCMILGIPIIVFAGTRSKGRSKPVISLNERLILIFILLGVISASLIGLFAYTELSRYIPDPLSMWNWIYLYMVMDLTVFYIITVLFLKYAEKNITVPVESIAGIAKNYIDEESGKADTGEIAAECEKLLDSKSEVSYLAEGFRQMVQDLDAYIANLTAMTAEKERIGAELQVAAQIQTDMLPVDFPQRKEFQLRAAMTPAREVGGDFYDFFFVDEDHLAVVIGDVSGKGVPAALFMVIAKLLIKNHAQSGESLGEVFSAANDQLCENNKKSMFVTGWMGVLTLSTGKLEFVNAGHNPPLIKRDGCFEYLKSKAGFVLAGMEGIAYKQNELWLAPGDSLYLYTDGVTEAADRQNQLYGEERLRQTLQKSESQEAEALLDTVKLDLDRFAGDAPQADDITMLYLIYKGRAGS</sequence>
<protein>
    <submittedName>
        <fullName evidence="4">SpoIIE family protein phosphatase</fullName>
    </submittedName>
</protein>
<feature type="transmembrane region" description="Helical" evidence="2">
    <location>
        <begin position="113"/>
        <end position="137"/>
    </location>
</feature>
<dbReference type="GO" id="GO:0016791">
    <property type="term" value="F:phosphatase activity"/>
    <property type="evidence" value="ECO:0007669"/>
    <property type="project" value="TreeGrafter"/>
</dbReference>
<dbReference type="InterPro" id="IPR001932">
    <property type="entry name" value="PPM-type_phosphatase-like_dom"/>
</dbReference>
<keyword evidence="2" id="KW-0812">Transmembrane</keyword>
<dbReference type="SUPFAM" id="SSF81606">
    <property type="entry name" value="PP2C-like"/>
    <property type="match status" value="1"/>
</dbReference>
<feature type="domain" description="PPM-type phosphatase" evidence="3">
    <location>
        <begin position="345"/>
        <end position="561"/>
    </location>
</feature>
<dbReference type="Proteomes" id="UP001065549">
    <property type="component" value="Unassembled WGS sequence"/>
</dbReference>
<dbReference type="Gene3D" id="3.60.40.10">
    <property type="entry name" value="PPM-type phosphatase domain"/>
    <property type="match status" value="1"/>
</dbReference>
<feature type="transmembrane region" description="Helical" evidence="2">
    <location>
        <begin position="149"/>
        <end position="168"/>
    </location>
</feature>
<evidence type="ECO:0000259" key="3">
    <source>
        <dbReference type="SMART" id="SM00331"/>
    </source>
</evidence>
<comment type="caution">
    <text evidence="4">The sequence shown here is derived from an EMBL/GenBank/DDBJ whole genome shotgun (WGS) entry which is preliminary data.</text>
</comment>
<gene>
    <name evidence="4" type="ORF">OBO34_15080</name>
</gene>
<feature type="transmembrane region" description="Helical" evidence="2">
    <location>
        <begin position="188"/>
        <end position="209"/>
    </location>
</feature>
<name>A0A9J6QVU8_9FIRM</name>
<keyword evidence="2" id="KW-1133">Transmembrane helix</keyword>
<feature type="transmembrane region" description="Helical" evidence="2">
    <location>
        <begin position="6"/>
        <end position="25"/>
    </location>
</feature>
<dbReference type="Pfam" id="PF07228">
    <property type="entry name" value="SpoIIE"/>
    <property type="match status" value="1"/>
</dbReference>
<dbReference type="RefSeq" id="WP_253020919.1">
    <property type="nucleotide sequence ID" value="NZ_JAOSHN010000006.1"/>
</dbReference>
<organism evidence="4 5">
    <name type="scientific">Hominibacterium faecale</name>
    <dbReference type="NCBI Taxonomy" id="2839743"/>
    <lineage>
        <taxon>Bacteria</taxon>
        <taxon>Bacillati</taxon>
        <taxon>Bacillota</taxon>
        <taxon>Clostridia</taxon>
        <taxon>Peptostreptococcales</taxon>
        <taxon>Anaerovoracaceae</taxon>
        <taxon>Hominibacterium</taxon>
    </lineage>
</organism>
<feature type="transmembrane region" description="Helical" evidence="2">
    <location>
        <begin position="37"/>
        <end position="62"/>
    </location>
</feature>
<evidence type="ECO:0000313" key="5">
    <source>
        <dbReference type="Proteomes" id="UP001065549"/>
    </source>
</evidence>
<keyword evidence="2" id="KW-0472">Membrane</keyword>
<dbReference type="EMBL" id="JAOSHN010000006">
    <property type="protein sequence ID" value="MCU7379667.1"/>
    <property type="molecule type" value="Genomic_DNA"/>
</dbReference>
<dbReference type="AlphaFoldDB" id="A0A9J6QVU8"/>
<dbReference type="SMART" id="SM00331">
    <property type="entry name" value="PP2C_SIG"/>
    <property type="match status" value="1"/>
</dbReference>
<keyword evidence="5" id="KW-1185">Reference proteome</keyword>
<dbReference type="PANTHER" id="PTHR43156:SF2">
    <property type="entry name" value="STAGE II SPORULATION PROTEIN E"/>
    <property type="match status" value="1"/>
</dbReference>
<feature type="transmembrane region" description="Helical" evidence="2">
    <location>
        <begin position="68"/>
        <end position="92"/>
    </location>
</feature>
<evidence type="ECO:0000256" key="1">
    <source>
        <dbReference type="ARBA" id="ARBA00022801"/>
    </source>
</evidence>
<keyword evidence="1" id="KW-0378">Hydrolase</keyword>
<dbReference type="InterPro" id="IPR036457">
    <property type="entry name" value="PPM-type-like_dom_sf"/>
</dbReference>
<accession>A0A9J6QVU8</accession>
<dbReference type="PANTHER" id="PTHR43156">
    <property type="entry name" value="STAGE II SPORULATION PROTEIN E-RELATED"/>
    <property type="match status" value="1"/>
</dbReference>
<evidence type="ECO:0000256" key="2">
    <source>
        <dbReference type="SAM" id="Phobius"/>
    </source>
</evidence>
<evidence type="ECO:0000313" key="4">
    <source>
        <dbReference type="EMBL" id="MCU7379667.1"/>
    </source>
</evidence>
<proteinExistence type="predicted"/>